<dbReference type="RefSeq" id="WP_091549229.1">
    <property type="nucleotide sequence ID" value="NZ_FONY01000052.1"/>
</dbReference>
<dbReference type="AlphaFoldDB" id="A0A1I2JHI4"/>
<dbReference type="OrthoDB" id="9811006at2"/>
<evidence type="ECO:0000313" key="3">
    <source>
        <dbReference type="Proteomes" id="UP000199513"/>
    </source>
</evidence>
<evidence type="ECO:0000313" key="2">
    <source>
        <dbReference type="EMBL" id="SFF54302.1"/>
    </source>
</evidence>
<dbReference type="PANTHER" id="PTHR34406:SF1">
    <property type="entry name" value="PROTEIN YCEI"/>
    <property type="match status" value="1"/>
</dbReference>
<name>A0A1I2JHI4_9BACT</name>
<keyword evidence="3" id="KW-1185">Reference proteome</keyword>
<proteinExistence type="predicted"/>
<dbReference type="SUPFAM" id="SSF101874">
    <property type="entry name" value="YceI-like"/>
    <property type="match status" value="1"/>
</dbReference>
<dbReference type="Proteomes" id="UP000199513">
    <property type="component" value="Unassembled WGS sequence"/>
</dbReference>
<dbReference type="SMART" id="SM00867">
    <property type="entry name" value="YceI"/>
    <property type="match status" value="1"/>
</dbReference>
<accession>A0A1I2JHI4</accession>
<dbReference type="InterPro" id="IPR007372">
    <property type="entry name" value="Lipid/polyisoprenoid-bd_YceI"/>
</dbReference>
<gene>
    <name evidence="2" type="ORF">SAMN04488541_105223</name>
</gene>
<reference evidence="2 3" key="1">
    <citation type="submission" date="2016-10" db="EMBL/GenBank/DDBJ databases">
        <authorList>
            <person name="de Groot N.N."/>
        </authorList>
    </citation>
    <scope>NUCLEOTIDE SEQUENCE [LARGE SCALE GENOMIC DNA]</scope>
    <source>
        <strain>GEY</strain>
        <strain evidence="3">DSM 9560</strain>
    </source>
</reference>
<dbReference type="Pfam" id="PF04264">
    <property type="entry name" value="YceI"/>
    <property type="match status" value="1"/>
</dbReference>
<feature type="domain" description="Lipid/polyisoprenoid-binding YceI-like" evidence="1">
    <location>
        <begin position="26"/>
        <end position="175"/>
    </location>
</feature>
<dbReference type="PANTHER" id="PTHR34406">
    <property type="entry name" value="PROTEIN YCEI"/>
    <property type="match status" value="1"/>
</dbReference>
<evidence type="ECO:0000259" key="1">
    <source>
        <dbReference type="SMART" id="SM00867"/>
    </source>
</evidence>
<dbReference type="Gene3D" id="2.40.128.110">
    <property type="entry name" value="Lipid/polyisoprenoid-binding, YceI-like"/>
    <property type="match status" value="1"/>
</dbReference>
<dbReference type="STRING" id="1003.SAMN04488541_105223"/>
<dbReference type="InterPro" id="IPR036761">
    <property type="entry name" value="TTHA0802/YceI-like_sf"/>
</dbReference>
<protein>
    <submittedName>
        <fullName evidence="2">Polyisoprenoid-binding protein YceI</fullName>
    </submittedName>
</protein>
<dbReference type="EMBL" id="FONY01000052">
    <property type="protein sequence ID" value="SFF54302.1"/>
    <property type="molecule type" value="Genomic_DNA"/>
</dbReference>
<sequence>MKKIQSSLILIIALGLSSFTLFNSIEWSISENYSIKFTSDNPSGVFKSFKGKILFDPNNLSQSEFNLTVDVNSINTGNGMKNKHALSDEWCDAKQFPEITFKSNDFKKNESGYSVRGVMTIHGISKEMIIPFNFVNNTFISSFKIKRTDFNVGSTEGMSAKASTELTIDVNVPVTKK</sequence>
<organism evidence="2 3">
    <name type="scientific">Thermoflexibacter ruber</name>
    <dbReference type="NCBI Taxonomy" id="1003"/>
    <lineage>
        <taxon>Bacteria</taxon>
        <taxon>Pseudomonadati</taxon>
        <taxon>Bacteroidota</taxon>
        <taxon>Cytophagia</taxon>
        <taxon>Cytophagales</taxon>
        <taxon>Thermoflexibacteraceae</taxon>
        <taxon>Thermoflexibacter</taxon>
    </lineage>
</organism>